<protein>
    <submittedName>
        <fullName evidence="2">GNAT family N-acetyltransferase</fullName>
    </submittedName>
</protein>
<keyword evidence="3" id="KW-1185">Reference proteome</keyword>
<proteinExistence type="predicted"/>
<dbReference type="InterPro" id="IPR016181">
    <property type="entry name" value="Acyl_CoA_acyltransferase"/>
</dbReference>
<dbReference type="Pfam" id="PF13527">
    <property type="entry name" value="Acetyltransf_9"/>
    <property type="match status" value="1"/>
</dbReference>
<comment type="caution">
    <text evidence="2">The sequence shown here is derived from an EMBL/GenBank/DDBJ whole genome shotgun (WGS) entry which is preliminary data.</text>
</comment>
<sequence length="348" mass="38974">MSITIQPLSEDTLPAVIELVLEAWHREWGPEFAERMLRWRFLLRQNGDTVLVMDEGRCVAMIDSFVRDYLIDGDVVKVRELCDWFSRPDYRGVGLKPARIMMKKPEPIISIGGSNATQALLPRLGFKPLPQPAIDYTLPLTGAALVDGLFKRYRIPGRRTGMRLAKHFTHPHRWGDSRHKSAVDGIARISRNGTQLSSTTPPGDQYQLASLINAEDIAWLLAAPEELGQFKVLEFLVDNQVIGVTLNRLNGQNEPVEGTIVHLQSAQVSVEIYRWMIDESISMLAASGASSVKCRTSCPTLADALQSSHFIRRKALQTLWWSPVLDAPSGPSLLSRFRADDALQPYPH</sequence>
<name>A0A5B0X4J8_9GAMM</name>
<organism evidence="2 3">
    <name type="scientific">Pseudohalioglobus sediminis</name>
    <dbReference type="NCBI Taxonomy" id="2606449"/>
    <lineage>
        <taxon>Bacteria</taxon>
        <taxon>Pseudomonadati</taxon>
        <taxon>Pseudomonadota</taxon>
        <taxon>Gammaproteobacteria</taxon>
        <taxon>Cellvibrionales</taxon>
        <taxon>Halieaceae</taxon>
        <taxon>Pseudohalioglobus</taxon>
    </lineage>
</organism>
<dbReference type="Proteomes" id="UP000323708">
    <property type="component" value="Unassembled WGS sequence"/>
</dbReference>
<feature type="domain" description="N-acetyltransferase" evidence="1">
    <location>
        <begin position="3"/>
        <end position="141"/>
    </location>
</feature>
<dbReference type="InterPro" id="IPR000182">
    <property type="entry name" value="GNAT_dom"/>
</dbReference>
<dbReference type="PROSITE" id="PS51186">
    <property type="entry name" value="GNAT"/>
    <property type="match status" value="1"/>
</dbReference>
<reference evidence="2 3" key="1">
    <citation type="submission" date="2019-09" db="EMBL/GenBank/DDBJ databases">
        <authorList>
            <person name="Chen X.-Y."/>
        </authorList>
    </citation>
    <scope>NUCLEOTIDE SEQUENCE [LARGE SCALE GENOMIC DNA]</scope>
    <source>
        <strain evidence="2 3">NY5</strain>
    </source>
</reference>
<dbReference type="AlphaFoldDB" id="A0A5B0X4J8"/>
<gene>
    <name evidence="2" type="ORF">F0M18_06590</name>
</gene>
<evidence type="ECO:0000313" key="3">
    <source>
        <dbReference type="Proteomes" id="UP000323708"/>
    </source>
</evidence>
<accession>A0A5B0X4J8</accession>
<evidence type="ECO:0000313" key="2">
    <source>
        <dbReference type="EMBL" id="KAA1193497.1"/>
    </source>
</evidence>
<dbReference type="GO" id="GO:0016747">
    <property type="term" value="F:acyltransferase activity, transferring groups other than amino-acyl groups"/>
    <property type="evidence" value="ECO:0007669"/>
    <property type="project" value="InterPro"/>
</dbReference>
<dbReference type="SUPFAM" id="SSF55729">
    <property type="entry name" value="Acyl-CoA N-acyltransferases (Nat)"/>
    <property type="match status" value="1"/>
</dbReference>
<dbReference type="EMBL" id="VTUX01000002">
    <property type="protein sequence ID" value="KAA1193497.1"/>
    <property type="molecule type" value="Genomic_DNA"/>
</dbReference>
<evidence type="ECO:0000259" key="1">
    <source>
        <dbReference type="PROSITE" id="PS51186"/>
    </source>
</evidence>
<keyword evidence="2" id="KW-0808">Transferase</keyword>
<dbReference type="Gene3D" id="3.40.630.30">
    <property type="match status" value="1"/>
</dbReference>
<dbReference type="RefSeq" id="WP_149610604.1">
    <property type="nucleotide sequence ID" value="NZ_VTUX01000002.1"/>
</dbReference>